<feature type="compositionally biased region" description="Basic and acidic residues" evidence="1">
    <location>
        <begin position="1"/>
        <end position="10"/>
    </location>
</feature>
<dbReference type="PANTHER" id="PTHR37826">
    <property type="entry name" value="FLOTILLIN BAND_7_5 DOMAIN PROTEIN"/>
    <property type="match status" value="1"/>
</dbReference>
<reference evidence="3 4" key="1">
    <citation type="submission" date="2020-08" db="EMBL/GenBank/DDBJ databases">
        <title>Sequencing the genomes of 1000 actinobacteria strains.</title>
        <authorList>
            <person name="Klenk H.-P."/>
        </authorList>
    </citation>
    <scope>NUCLEOTIDE SEQUENCE [LARGE SCALE GENOMIC DNA]</scope>
    <source>
        <strain evidence="3 4">DSM 105369</strain>
    </source>
</reference>
<accession>A0A839MYY0</accession>
<gene>
    <name evidence="3" type="ORF">FHU39_000351</name>
</gene>
<evidence type="ECO:0000256" key="1">
    <source>
        <dbReference type="SAM" id="MobiDB-lite"/>
    </source>
</evidence>
<proteinExistence type="predicted"/>
<evidence type="ECO:0000256" key="2">
    <source>
        <dbReference type="SAM" id="Phobius"/>
    </source>
</evidence>
<keyword evidence="2" id="KW-0812">Transmembrane</keyword>
<dbReference type="EMBL" id="JACHVQ010000001">
    <property type="protein sequence ID" value="MBB2890367.1"/>
    <property type="molecule type" value="Genomic_DNA"/>
</dbReference>
<dbReference type="AlphaFoldDB" id="A0A839MYY0"/>
<feature type="transmembrane region" description="Helical" evidence="2">
    <location>
        <begin position="383"/>
        <end position="404"/>
    </location>
</feature>
<feature type="region of interest" description="Disordered" evidence="1">
    <location>
        <begin position="1"/>
        <end position="36"/>
    </location>
</feature>
<protein>
    <submittedName>
        <fullName evidence="3">DNA-directed RNA polymerase subunit RPC12/RpoP</fullName>
    </submittedName>
</protein>
<dbReference type="Gene3D" id="2.20.28.30">
    <property type="entry name" value="RNA polymerase ii, chain L"/>
    <property type="match status" value="1"/>
</dbReference>
<evidence type="ECO:0000313" key="3">
    <source>
        <dbReference type="EMBL" id="MBB2890367.1"/>
    </source>
</evidence>
<feature type="compositionally biased region" description="Pro residues" evidence="1">
    <location>
        <begin position="12"/>
        <end position="28"/>
    </location>
</feature>
<dbReference type="PANTHER" id="PTHR37826:SF3">
    <property type="entry name" value="J DOMAIN-CONTAINING PROTEIN"/>
    <property type="match status" value="1"/>
</dbReference>
<keyword evidence="2" id="KW-1133">Transmembrane helix</keyword>
<keyword evidence="4" id="KW-1185">Reference proteome</keyword>
<keyword evidence="2" id="KW-0472">Membrane</keyword>
<comment type="caution">
    <text evidence="3">The sequence shown here is derived from an EMBL/GenBank/DDBJ whole genome shotgun (WGS) entry which is preliminary data.</text>
</comment>
<dbReference type="Proteomes" id="UP000559182">
    <property type="component" value="Unassembled WGS sequence"/>
</dbReference>
<organism evidence="3 4">
    <name type="scientific">Flexivirga oryzae</name>
    <dbReference type="NCBI Taxonomy" id="1794944"/>
    <lineage>
        <taxon>Bacteria</taxon>
        <taxon>Bacillati</taxon>
        <taxon>Actinomycetota</taxon>
        <taxon>Actinomycetes</taxon>
        <taxon>Micrococcales</taxon>
        <taxon>Dermacoccaceae</taxon>
        <taxon>Flexivirga</taxon>
    </lineage>
</organism>
<sequence>MTDETRDDHQQQPPPLPTPPPLPQPTRLPDPGALQDPAQIQHSEQTRTYPCPQCGANLFYDPGHDQLLCRSCGHGEVITAPQGNVHKRDLRAAMHELAARVAADGQQGPQSLTREVVCQNCGGRTSFNGTLTATRCPYCATPIQRNDLQKAPERLPIDGVLPFQIDERAARENVEKWINSRWFAPREFKTYRQVGSFTSIYLSYFTYDAQTVTDYTGQRGEHYTVEVGEGDNRHTETRTRWWPTSGTVSNSFQDVLEPANTGLDHKKVVALEPWPIPAARPYSPQYVAGHLSRTYDEDAQDRFEGGAKQQMDQEINQTVRRDIGGDEQRVGNVHTTFNTLTFAQLLLPVWLLTVTFEGKPFQVFINGVTGEVQGRRPWSKVKITAAVIAAIIVIAIVIVVVTLVKGS</sequence>
<keyword evidence="3" id="KW-0240">DNA-directed RNA polymerase</keyword>
<dbReference type="GO" id="GO:0000428">
    <property type="term" value="C:DNA-directed RNA polymerase complex"/>
    <property type="evidence" value="ECO:0007669"/>
    <property type="project" value="UniProtKB-KW"/>
</dbReference>
<keyword evidence="3" id="KW-0804">Transcription</keyword>
<name>A0A839MYY0_9MICO</name>
<dbReference type="RefSeq" id="WP_183318409.1">
    <property type="nucleotide sequence ID" value="NZ_JACHVQ010000001.1"/>
</dbReference>
<evidence type="ECO:0000313" key="4">
    <source>
        <dbReference type="Proteomes" id="UP000559182"/>
    </source>
</evidence>